<gene>
    <name evidence="3" type="ORF">ACFFVF_20060</name>
</gene>
<evidence type="ECO:0000313" key="3">
    <source>
        <dbReference type="EMBL" id="MFB9098807.1"/>
    </source>
</evidence>
<feature type="chain" id="PRO_5046790430" evidence="1">
    <location>
        <begin position="21"/>
        <end position="187"/>
    </location>
</feature>
<proteinExistence type="predicted"/>
<dbReference type="GO" id="GO:0016853">
    <property type="term" value="F:isomerase activity"/>
    <property type="evidence" value="ECO:0007669"/>
    <property type="project" value="UniProtKB-KW"/>
</dbReference>
<protein>
    <submittedName>
        <fullName evidence="3">Chalcone isomerase family protein</fullName>
    </submittedName>
</protein>
<keyword evidence="3" id="KW-0413">Isomerase</keyword>
<evidence type="ECO:0000313" key="4">
    <source>
        <dbReference type="Proteomes" id="UP001589607"/>
    </source>
</evidence>
<feature type="domain" description="Chalcone isomerase" evidence="2">
    <location>
        <begin position="22"/>
        <end position="185"/>
    </location>
</feature>
<comment type="caution">
    <text evidence="3">The sequence shown here is derived from an EMBL/GenBank/DDBJ whole genome shotgun (WGS) entry which is preliminary data.</text>
</comment>
<dbReference type="SUPFAM" id="SSF54626">
    <property type="entry name" value="Chalcone isomerase"/>
    <property type="match status" value="1"/>
</dbReference>
<reference evidence="3 4" key="1">
    <citation type="submission" date="2024-09" db="EMBL/GenBank/DDBJ databases">
        <authorList>
            <person name="Sun Q."/>
            <person name="Mori K."/>
        </authorList>
    </citation>
    <scope>NUCLEOTIDE SEQUENCE [LARGE SCALE GENOMIC DNA]</scope>
    <source>
        <strain evidence="3 4">CECT 7955</strain>
    </source>
</reference>
<dbReference type="Proteomes" id="UP001589607">
    <property type="component" value="Unassembled WGS sequence"/>
</dbReference>
<dbReference type="InterPro" id="IPR016088">
    <property type="entry name" value="Chalcone_isomerase_3-sand"/>
</dbReference>
<accession>A0ABV5GTT7</accession>
<dbReference type="RefSeq" id="WP_236457147.1">
    <property type="nucleotide sequence ID" value="NZ_CBCSGE010000012.1"/>
</dbReference>
<feature type="signal peptide" evidence="1">
    <location>
        <begin position="1"/>
        <end position="20"/>
    </location>
</feature>
<dbReference type="Gene3D" id="3.50.70.10">
    <property type="match status" value="1"/>
</dbReference>
<dbReference type="Pfam" id="PF16036">
    <property type="entry name" value="Chalcone_3"/>
    <property type="match status" value="1"/>
</dbReference>
<name>A0ABV5GTT7_9FLAO</name>
<keyword evidence="4" id="KW-1185">Reference proteome</keyword>
<dbReference type="InterPro" id="IPR036298">
    <property type="entry name" value="Chalcone_isomerase_sf"/>
</dbReference>
<dbReference type="EMBL" id="JBHMEY010000096">
    <property type="protein sequence ID" value="MFB9098807.1"/>
    <property type="molecule type" value="Genomic_DNA"/>
</dbReference>
<evidence type="ECO:0000259" key="2">
    <source>
        <dbReference type="Pfam" id="PF16036"/>
    </source>
</evidence>
<dbReference type="InterPro" id="IPR016087">
    <property type="entry name" value="Chalcone_isomerase"/>
</dbReference>
<organism evidence="3 4">
    <name type="scientific">Flavobacterium jumunjinense</name>
    <dbReference type="NCBI Taxonomy" id="998845"/>
    <lineage>
        <taxon>Bacteria</taxon>
        <taxon>Pseudomonadati</taxon>
        <taxon>Bacteroidota</taxon>
        <taxon>Flavobacteriia</taxon>
        <taxon>Flavobacteriales</taxon>
        <taxon>Flavobacteriaceae</taxon>
        <taxon>Flavobacterium</taxon>
    </lineage>
</organism>
<sequence length="187" mass="20956">MKKLYLLLTFLILQINMTTAQNKVSGVSVYETLSFDGNKLVLNGAGVKEKMWIDLYVASLYLPSKSTNADEIINSSEPAIIKINIVSSLVSTDKMIELMEEGFVNATNGNITSIKTKIDKFLTVFRDDLKEKDEFMIVFNPKIGITVFKNGVKKGTIEGMDFKKALFGVWLCIKPADEKLKRAMLDN</sequence>
<keyword evidence="1" id="KW-0732">Signal</keyword>
<evidence type="ECO:0000256" key="1">
    <source>
        <dbReference type="SAM" id="SignalP"/>
    </source>
</evidence>